<dbReference type="Proteomes" id="UP001498398">
    <property type="component" value="Unassembled WGS sequence"/>
</dbReference>
<protein>
    <submittedName>
        <fullName evidence="2">Uncharacterized protein</fullName>
    </submittedName>
</protein>
<feature type="transmembrane region" description="Helical" evidence="1">
    <location>
        <begin position="254"/>
        <end position="273"/>
    </location>
</feature>
<evidence type="ECO:0000256" key="1">
    <source>
        <dbReference type="SAM" id="Phobius"/>
    </source>
</evidence>
<dbReference type="EMBL" id="JBANRG010000103">
    <property type="protein sequence ID" value="KAK7435695.1"/>
    <property type="molecule type" value="Genomic_DNA"/>
</dbReference>
<evidence type="ECO:0000313" key="2">
    <source>
        <dbReference type="EMBL" id="KAK7435695.1"/>
    </source>
</evidence>
<accession>A0ABR1IL56</accession>
<sequence length="307" mass="32599">MQARSNKLTYFPEELSRAPSFPPLLPSSTTIMHSNPRATRLQMIVKYLSLTLFLSTIQNVRAAASGNANCSSGFSWAGNTRGDSPCALSAAVLAPCNKTGTQIVPPLSFGHDSYDPATLSGGAVSKCYCTWATYNLLSACAACQSFSSAVTTWSFFIRECDGNLSANTYYPSGLVSDDNTEIPFYASVNPQTWTAMTFDVHQAKSITDQGHADLSLKNPSDASPANATALLLPASSSTSSGSGSDFRTSLSTKAIIGITIGGLVAVSVVGAVVRRRYSSGEVVAVQPAPVVETWTSERHTRIVTQRW</sequence>
<keyword evidence="1" id="KW-1133">Transmembrane helix</keyword>
<keyword evidence="1" id="KW-0472">Membrane</keyword>
<keyword evidence="3" id="KW-1185">Reference proteome</keyword>
<organism evidence="2 3">
    <name type="scientific">Marasmiellus scandens</name>
    <dbReference type="NCBI Taxonomy" id="2682957"/>
    <lineage>
        <taxon>Eukaryota</taxon>
        <taxon>Fungi</taxon>
        <taxon>Dikarya</taxon>
        <taxon>Basidiomycota</taxon>
        <taxon>Agaricomycotina</taxon>
        <taxon>Agaricomycetes</taxon>
        <taxon>Agaricomycetidae</taxon>
        <taxon>Agaricales</taxon>
        <taxon>Marasmiineae</taxon>
        <taxon>Omphalotaceae</taxon>
        <taxon>Marasmiellus</taxon>
    </lineage>
</organism>
<keyword evidence="1" id="KW-0812">Transmembrane</keyword>
<gene>
    <name evidence="2" type="ORF">VKT23_019528</name>
</gene>
<name>A0ABR1IL56_9AGAR</name>
<evidence type="ECO:0000313" key="3">
    <source>
        <dbReference type="Proteomes" id="UP001498398"/>
    </source>
</evidence>
<comment type="caution">
    <text evidence="2">The sequence shown here is derived from an EMBL/GenBank/DDBJ whole genome shotgun (WGS) entry which is preliminary data.</text>
</comment>
<reference evidence="2 3" key="1">
    <citation type="submission" date="2024-01" db="EMBL/GenBank/DDBJ databases">
        <title>A draft genome for the cacao thread blight pathogen Marasmiellus scandens.</title>
        <authorList>
            <person name="Baruah I.K."/>
            <person name="Leung J."/>
            <person name="Bukari Y."/>
            <person name="Amoako-Attah I."/>
            <person name="Meinhardt L.W."/>
            <person name="Bailey B.A."/>
            <person name="Cohen S.P."/>
        </authorList>
    </citation>
    <scope>NUCLEOTIDE SEQUENCE [LARGE SCALE GENOMIC DNA]</scope>
    <source>
        <strain evidence="2 3">GH-19</strain>
    </source>
</reference>
<proteinExistence type="predicted"/>